<keyword evidence="3" id="KW-1185">Reference proteome</keyword>
<dbReference type="PROSITE" id="PS50930">
    <property type="entry name" value="HTH_LYTTR"/>
    <property type="match status" value="1"/>
</dbReference>
<reference evidence="2 3" key="1">
    <citation type="submission" date="2013-08" db="EMBL/GenBank/DDBJ databases">
        <authorList>
            <person name="Durkin A.S."/>
            <person name="Haft D.R."/>
            <person name="McCorrison J."/>
            <person name="Torralba M."/>
            <person name="Gillis M."/>
            <person name="Haft D.H."/>
            <person name="Methe B."/>
            <person name="Sutton G."/>
            <person name="Nelson K.E."/>
        </authorList>
    </citation>
    <scope>NUCLEOTIDE SEQUENCE [LARGE SCALE GENOMIC DNA]</scope>
    <source>
        <strain evidence="2 3">F0195</strain>
    </source>
</reference>
<evidence type="ECO:0000313" key="2">
    <source>
        <dbReference type="EMBL" id="ERL10401.1"/>
    </source>
</evidence>
<protein>
    <submittedName>
        <fullName evidence="2">LytTr DNA-binding domain protein</fullName>
    </submittedName>
</protein>
<evidence type="ECO:0000313" key="3">
    <source>
        <dbReference type="Proteomes" id="UP000016638"/>
    </source>
</evidence>
<dbReference type="AlphaFoldDB" id="U2VCU9"/>
<feature type="domain" description="HTH LytTR-type" evidence="1">
    <location>
        <begin position="18"/>
        <end position="117"/>
    </location>
</feature>
<accession>U2VCU9</accession>
<dbReference type="Gene3D" id="2.40.50.1020">
    <property type="entry name" value="LytTr DNA-binding domain"/>
    <property type="match status" value="1"/>
</dbReference>
<dbReference type="InterPro" id="IPR007492">
    <property type="entry name" value="LytTR_DNA-bd_dom"/>
</dbReference>
<dbReference type="SMART" id="SM00850">
    <property type="entry name" value="LytTR"/>
    <property type="match status" value="1"/>
</dbReference>
<proteinExistence type="predicted"/>
<dbReference type="PANTHER" id="PTHR37299">
    <property type="entry name" value="TRANSCRIPTIONAL REGULATOR-RELATED"/>
    <property type="match status" value="1"/>
</dbReference>
<dbReference type="GO" id="GO:0003677">
    <property type="term" value="F:DNA binding"/>
    <property type="evidence" value="ECO:0007669"/>
    <property type="project" value="UniProtKB-KW"/>
</dbReference>
<gene>
    <name evidence="2" type="ORF">HMPREF1316_1941</name>
</gene>
<dbReference type="PANTHER" id="PTHR37299:SF1">
    <property type="entry name" value="STAGE 0 SPORULATION PROTEIN A HOMOLOG"/>
    <property type="match status" value="1"/>
</dbReference>
<comment type="caution">
    <text evidence="2">The sequence shown here is derived from an EMBL/GenBank/DDBJ whole genome shotgun (WGS) entry which is preliminary data.</text>
</comment>
<sequence length="123" mass="14249">MRMSRAMRVLERNRGQTLVISSADEVHVVPLRDILYVDLIKHDLQYHLEHRVLRRRGSLTSAARELPAALFVKLSQGCIVNMSHVRTIRGDSIELDDGTQLYFSRSRRKPCLEELSRFFEGTI</sequence>
<evidence type="ECO:0000259" key="1">
    <source>
        <dbReference type="PROSITE" id="PS50930"/>
    </source>
</evidence>
<name>U2VCU9_9ACTN</name>
<dbReference type="Proteomes" id="UP000016638">
    <property type="component" value="Unassembled WGS sequence"/>
</dbReference>
<dbReference type="STRING" id="1125712.HMPREF1316_1941"/>
<dbReference type="EMBL" id="AWEZ01000010">
    <property type="protein sequence ID" value="ERL10401.1"/>
    <property type="molecule type" value="Genomic_DNA"/>
</dbReference>
<dbReference type="Pfam" id="PF04397">
    <property type="entry name" value="LytTR"/>
    <property type="match status" value="1"/>
</dbReference>
<dbReference type="GO" id="GO:0000156">
    <property type="term" value="F:phosphorelay response regulator activity"/>
    <property type="evidence" value="ECO:0007669"/>
    <property type="project" value="InterPro"/>
</dbReference>
<dbReference type="PATRIC" id="fig|1125712.3.peg.321"/>
<dbReference type="eggNOG" id="COG3279">
    <property type="taxonomic scope" value="Bacteria"/>
</dbReference>
<dbReference type="InterPro" id="IPR046947">
    <property type="entry name" value="LytR-like"/>
</dbReference>
<keyword evidence="2" id="KW-0238">DNA-binding</keyword>
<dbReference type="OrthoDB" id="3236539at2"/>
<organism evidence="2 3">
    <name type="scientific">Olsenella profusa F0195</name>
    <dbReference type="NCBI Taxonomy" id="1125712"/>
    <lineage>
        <taxon>Bacteria</taxon>
        <taxon>Bacillati</taxon>
        <taxon>Actinomycetota</taxon>
        <taxon>Coriobacteriia</taxon>
        <taxon>Coriobacteriales</taxon>
        <taxon>Atopobiaceae</taxon>
        <taxon>Olsenella</taxon>
    </lineage>
</organism>
<dbReference type="RefSeq" id="WP_021725133.1">
    <property type="nucleotide sequence ID" value="NZ_AWEZ01000010.1"/>
</dbReference>